<dbReference type="Gene3D" id="1.20.1640.10">
    <property type="entry name" value="Multidrug efflux transporter AcrB transmembrane domain"/>
    <property type="match status" value="3"/>
</dbReference>
<reference evidence="9 10" key="1">
    <citation type="journal article" date="2014" name="Mol. Biol. Evol.">
        <title>Massive expansion of Ubiquitination-related gene families within the Chlamydiae.</title>
        <authorList>
            <person name="Domman D."/>
            <person name="Collingro A."/>
            <person name="Lagkouvardos I."/>
            <person name="Gehre L."/>
            <person name="Weinmaier T."/>
            <person name="Rattei T."/>
            <person name="Subtil A."/>
            <person name="Horn M."/>
        </authorList>
    </citation>
    <scope>NUCLEOTIDE SEQUENCE [LARGE SCALE GENOMIC DNA]</scope>
    <source>
        <strain evidence="9 10">OEW1</strain>
    </source>
</reference>
<evidence type="ECO:0000256" key="6">
    <source>
        <dbReference type="ARBA" id="ARBA00022989"/>
    </source>
</evidence>
<dbReference type="SUPFAM" id="SSF82714">
    <property type="entry name" value="Multidrug efflux transporter AcrB TolC docking domain, DN and DC subdomains"/>
    <property type="match status" value="2"/>
</dbReference>
<comment type="subcellular location">
    <subcellularLocation>
        <location evidence="1">Cell membrane</location>
        <topology evidence="1">Multi-pass membrane protein</topology>
    </subcellularLocation>
</comment>
<feature type="transmembrane region" description="Helical" evidence="8">
    <location>
        <begin position="906"/>
        <end position="925"/>
    </location>
</feature>
<feature type="transmembrane region" description="Helical" evidence="8">
    <location>
        <begin position="1035"/>
        <end position="1062"/>
    </location>
</feature>
<name>A0A0C1EM65_9BACT</name>
<feature type="transmembrane region" description="Helical" evidence="8">
    <location>
        <begin position="482"/>
        <end position="501"/>
    </location>
</feature>
<dbReference type="SUPFAM" id="SSF82866">
    <property type="entry name" value="Multidrug efflux transporter AcrB transmembrane domain"/>
    <property type="match status" value="2"/>
</dbReference>
<dbReference type="Gene3D" id="3.30.70.1320">
    <property type="entry name" value="Multidrug efflux transporter AcrB pore domain like"/>
    <property type="match status" value="1"/>
</dbReference>
<evidence type="ECO:0000313" key="10">
    <source>
        <dbReference type="Proteomes" id="UP000031307"/>
    </source>
</evidence>
<dbReference type="InterPro" id="IPR001036">
    <property type="entry name" value="Acrflvin-R"/>
</dbReference>
<feature type="transmembrane region" description="Helical" evidence="8">
    <location>
        <begin position="513"/>
        <end position="536"/>
    </location>
</feature>
<feature type="transmembrane region" description="Helical" evidence="8">
    <location>
        <begin position="932"/>
        <end position="951"/>
    </location>
</feature>
<feature type="transmembrane region" description="Helical" evidence="8">
    <location>
        <begin position="957"/>
        <end position="982"/>
    </location>
</feature>
<accession>A0A0C1EM65</accession>
<keyword evidence="6 8" id="KW-1133">Transmembrane helix</keyword>
<dbReference type="Gene3D" id="3.30.70.1430">
    <property type="entry name" value="Multidrug efflux transporter AcrB pore domain"/>
    <property type="match status" value="2"/>
</dbReference>
<comment type="similarity">
    <text evidence="2">Belongs to the resistance-nodulation-cell division (RND) (TC 2.A.6) family.</text>
</comment>
<dbReference type="GO" id="GO:0005886">
    <property type="term" value="C:plasma membrane"/>
    <property type="evidence" value="ECO:0007669"/>
    <property type="project" value="UniProtKB-SubCell"/>
</dbReference>
<evidence type="ECO:0000256" key="4">
    <source>
        <dbReference type="ARBA" id="ARBA00022475"/>
    </source>
</evidence>
<dbReference type="GO" id="GO:0008324">
    <property type="term" value="F:monoatomic cation transmembrane transporter activity"/>
    <property type="evidence" value="ECO:0007669"/>
    <property type="project" value="InterPro"/>
</dbReference>
<keyword evidence="4" id="KW-1003">Cell membrane</keyword>
<evidence type="ECO:0000256" key="3">
    <source>
        <dbReference type="ARBA" id="ARBA00022448"/>
    </source>
</evidence>
<dbReference type="PANTHER" id="PTHR32063:SF24">
    <property type="entry name" value="CATION EFFLUX SYSTEM (ACRB_ACRD_ACRF FAMILY)"/>
    <property type="match status" value="1"/>
</dbReference>
<dbReference type="InterPro" id="IPR027463">
    <property type="entry name" value="AcrB_DN_DC_subdom"/>
</dbReference>
<organism evidence="9 10">
    <name type="scientific">Parachlamydia acanthamoebae</name>
    <dbReference type="NCBI Taxonomy" id="83552"/>
    <lineage>
        <taxon>Bacteria</taxon>
        <taxon>Pseudomonadati</taxon>
        <taxon>Chlamydiota</taxon>
        <taxon>Chlamydiia</taxon>
        <taxon>Parachlamydiales</taxon>
        <taxon>Parachlamydiaceae</taxon>
        <taxon>Parachlamydia</taxon>
    </lineage>
</organism>
<dbReference type="PATRIC" id="fig|83552.4.peg.1343"/>
<dbReference type="PANTHER" id="PTHR32063">
    <property type="match status" value="1"/>
</dbReference>
<dbReference type="Gene3D" id="3.30.70.1440">
    <property type="entry name" value="Multidrug efflux transporter AcrB pore domain"/>
    <property type="match status" value="1"/>
</dbReference>
<dbReference type="InterPro" id="IPR004763">
    <property type="entry name" value="CusA-like"/>
</dbReference>
<dbReference type="AlphaFoldDB" id="A0A0C1EM65"/>
<evidence type="ECO:0000313" key="9">
    <source>
        <dbReference type="EMBL" id="KIA77479.1"/>
    </source>
</evidence>
<protein>
    <submittedName>
        <fullName evidence="9">Nickel and cobalt resistance protein CnrA</fullName>
    </submittedName>
</protein>
<evidence type="ECO:0000256" key="8">
    <source>
        <dbReference type="SAM" id="Phobius"/>
    </source>
</evidence>
<gene>
    <name evidence="9" type="primary">cnrA</name>
    <name evidence="9" type="ORF">DB43_GF00210</name>
</gene>
<dbReference type="GO" id="GO:0042910">
    <property type="term" value="F:xenobiotic transmembrane transporter activity"/>
    <property type="evidence" value="ECO:0007669"/>
    <property type="project" value="TreeGrafter"/>
</dbReference>
<feature type="transmembrane region" description="Helical" evidence="8">
    <location>
        <begin position="567"/>
        <end position="585"/>
    </location>
</feature>
<feature type="transmembrane region" description="Helical" evidence="8">
    <location>
        <begin position="20"/>
        <end position="39"/>
    </location>
</feature>
<comment type="caution">
    <text evidence="9">The sequence shown here is derived from an EMBL/GenBank/DDBJ whole genome shotgun (WGS) entry which is preliminary data.</text>
</comment>
<proteinExistence type="inferred from homology"/>
<keyword evidence="7 8" id="KW-0472">Membrane</keyword>
<dbReference type="Gene3D" id="3.30.2090.10">
    <property type="entry name" value="Multidrug efflux transporter AcrB TolC docking domain, DN and DC subdomains"/>
    <property type="match status" value="2"/>
</dbReference>
<evidence type="ECO:0000256" key="2">
    <source>
        <dbReference type="ARBA" id="ARBA00010942"/>
    </source>
</evidence>
<sequence length="1074" mass="117281">MQGLGMIEKIIKFSVTNRYLVLILTLMAAGYGLYCLKYLPIDAVPDITNNQVQINTVASGFSPSEVEKQITFPIENSLSGIPGLETTRSLSRNGFSQVTAIFDDRVNIYFARQQIAEKLNEAKESLPEGIDPAMGPIATGLSEIYMWTVEYAHPDGIGAHTQPGRPGWQGNGAYLTPEGQKLKTSAELEAYLRTVQDWIIRPQLKRIPGLAEIDSIGGYTLQYHVEPSPEKMLALGITFQDILQALKSNNLNVGAGYIEQNSEAYVVKGDGRIENPEQIGEITLRAHHGTSIKIRDVADVVIGKELRSGSASENGREIVIGTAMMLIGGNSRTIAQAVDQKMQHIQHSLPPDIRTTTVLNRTTLVDATIETVIKNLAEGALLVICILFLMLGNFRAAFVTACVIPLSMLLTAAGMLHSKISGNLMSLGALDFGLIVDGAVIITENCLRRIALHQQQLNRTLNLQERLDEIYASAKEMVQPTVYGQLIILIVYFPLLTFSGVEGKMFEPMALTVIFALIAAFILSITFIPALLAILLSTRVTEKENWLVLTCKNVYCHFLEKALHRPLAVASVGSLFIICSAVLFLELGQEFVPTLDEKDLAINVSRIPSTSLTQSTSMQLVVEKTLKSFPEVALVFSKTGTAEMASDPMPPNVSDTFVMLKPRSEWPNPYLSKAALIEKLENALEKLPGNNYEFTQPIELRFNELIAGVKSDVAVKVYGDDFDLMQKTAHSIAHTLSKIPGTADVQVAHTHGLPVLQVNVKREEANKLGIPIADIFDLISIAVGGSKAGILMQGDRSFDLLVRLPEHLRHDVTAIGNLPLPLPHLSPMSIPLREVAMLDLTEGLNEISREDGKRIVTVQTNVRGTDLGSFVKQAKEKIQTEVSIPPGYWLEWGGQFEHLISSRERLFLAIPLCFFLIFLLLLSALHSVRESLVVFTGVPFALTGGIASLWLCEIPFSISAAAGFIALSGIAVLNGLVMMSCIQQLMKEGMPTLEAIFKGALIRFRPVLMTALVASLGFLPMALATGTGAEVQKPLAIVVIGGLITSTFLTLFVLPVLCKLFLRPNHQAAKGLEQ</sequence>
<dbReference type="PRINTS" id="PR00702">
    <property type="entry name" value="ACRIFLAVINRP"/>
</dbReference>
<keyword evidence="5 8" id="KW-0812">Transmembrane</keyword>
<feature type="transmembrane region" description="Helical" evidence="8">
    <location>
        <begin position="1002"/>
        <end position="1023"/>
    </location>
</feature>
<feature type="transmembrane region" description="Helical" evidence="8">
    <location>
        <begin position="398"/>
        <end position="418"/>
    </location>
</feature>
<evidence type="ECO:0000256" key="1">
    <source>
        <dbReference type="ARBA" id="ARBA00004651"/>
    </source>
</evidence>
<dbReference type="Pfam" id="PF00873">
    <property type="entry name" value="ACR_tran"/>
    <property type="match status" value="1"/>
</dbReference>
<dbReference type="NCBIfam" id="TIGR00914">
    <property type="entry name" value="2A0601"/>
    <property type="match status" value="1"/>
</dbReference>
<dbReference type="EMBL" id="JSAM01000075">
    <property type="protein sequence ID" value="KIA77479.1"/>
    <property type="molecule type" value="Genomic_DNA"/>
</dbReference>
<keyword evidence="3" id="KW-0813">Transport</keyword>
<evidence type="ECO:0000256" key="5">
    <source>
        <dbReference type="ARBA" id="ARBA00022692"/>
    </source>
</evidence>
<dbReference type="SUPFAM" id="SSF82693">
    <property type="entry name" value="Multidrug efflux transporter AcrB pore domain, PN1, PN2, PC1 and PC2 subdomains"/>
    <property type="match status" value="3"/>
</dbReference>
<dbReference type="Proteomes" id="UP000031307">
    <property type="component" value="Unassembled WGS sequence"/>
</dbReference>
<evidence type="ECO:0000256" key="7">
    <source>
        <dbReference type="ARBA" id="ARBA00023136"/>
    </source>
</evidence>